<keyword evidence="3 6" id="KW-1133">Transmembrane helix</keyword>
<feature type="transmembrane region" description="Helical" evidence="6">
    <location>
        <begin position="417"/>
        <end position="439"/>
    </location>
</feature>
<feature type="transmembrane region" description="Helical" evidence="6">
    <location>
        <begin position="501"/>
        <end position="525"/>
    </location>
</feature>
<name>A0ABR3DRL7_NEUIN</name>
<organism evidence="7 8">
    <name type="scientific">Neurospora intermedia</name>
    <dbReference type="NCBI Taxonomy" id="5142"/>
    <lineage>
        <taxon>Eukaryota</taxon>
        <taxon>Fungi</taxon>
        <taxon>Dikarya</taxon>
        <taxon>Ascomycota</taxon>
        <taxon>Pezizomycotina</taxon>
        <taxon>Sordariomycetes</taxon>
        <taxon>Sordariomycetidae</taxon>
        <taxon>Sordariales</taxon>
        <taxon>Sordariaceae</taxon>
        <taxon>Neurospora</taxon>
    </lineage>
</organism>
<gene>
    <name evidence="7" type="ORF">QR685DRAFT_578062</name>
</gene>
<dbReference type="Pfam" id="PF03547">
    <property type="entry name" value="Mem_trans"/>
    <property type="match status" value="1"/>
</dbReference>
<evidence type="ECO:0000313" key="7">
    <source>
        <dbReference type="EMBL" id="KAL0475310.1"/>
    </source>
</evidence>
<accession>A0ABR3DRL7</accession>
<keyword evidence="2 6" id="KW-0812">Transmembrane</keyword>
<protein>
    <submittedName>
        <fullName evidence="7">Membrane transport domain-containing protein</fullName>
    </submittedName>
</protein>
<sequence length="599" mass="65423">MGLLNIRSPTSLRTAVTTAGDSLNDFSISTTAPFTVFAPGEHDSHPSLPHIVLLVFGAVLEVVCVSLPGYIIARLGHFDAEKQKFLANLNVMLFTPCLSDFFARQTVSWEPLANVGGTVFTKLASQLNADKLIELGVIPIIFVIQTFVSYMVSVGVAKCFGFNKRASNFVTAMGVFGNSNSLPISLVISLSQTLKGLHWDRIPGDNDDEVAARGILYLMVFQQLGQLVRWSWGFHVLLAPKSKYDEYNNETIEEGRYRDEPDEDEEAAQLIQGLDSTHEIGEESYAHGYRSPTTQSDNSEVYEPAGRTPVIGSSRTSPSDSGDDDSDTIRKVNNDNSAVSDRNERPNGIMSFPRISHANEREVPKGFPARVKASAKKAAVSVWASVTGVAHTVFSVLPTPLQTVLTKISRGMGRFGAGLWEFMNPPLWAMLFAVIVASIPDLQELFFKDDTFVKTSITSAINSSAGVAVPLILVVLGANLARNTQKRDEVDAEEKEIGTKLLVASLISRMLLPTLIMAPILALFAKYVPVSILDDPIFVIVCFLLTGAPSALQLAQICQINNVYEVVMGKILFQSYVIWILPSTLMLVMCALEVVEWAA</sequence>
<dbReference type="InterPro" id="IPR004776">
    <property type="entry name" value="Mem_transp_PIN-like"/>
</dbReference>
<dbReference type="PANTHER" id="PTHR31794">
    <property type="entry name" value="AUXIN EFFLUX TRANSPORTER FAMILY PROTEIN (EUROFUNG)"/>
    <property type="match status" value="1"/>
</dbReference>
<feature type="transmembrane region" description="Helical" evidence="6">
    <location>
        <begin position="51"/>
        <end position="73"/>
    </location>
</feature>
<feature type="region of interest" description="Disordered" evidence="5">
    <location>
        <begin position="287"/>
        <end position="357"/>
    </location>
</feature>
<dbReference type="EMBL" id="JAVLET010000001">
    <property type="protein sequence ID" value="KAL0475310.1"/>
    <property type="molecule type" value="Genomic_DNA"/>
</dbReference>
<feature type="transmembrane region" description="Helical" evidence="6">
    <location>
        <begin position="137"/>
        <end position="157"/>
    </location>
</feature>
<comment type="subcellular location">
    <subcellularLocation>
        <location evidence="1">Membrane</location>
        <topology evidence="1">Multi-pass membrane protein</topology>
    </subcellularLocation>
</comment>
<evidence type="ECO:0000256" key="2">
    <source>
        <dbReference type="ARBA" id="ARBA00022692"/>
    </source>
</evidence>
<evidence type="ECO:0000313" key="8">
    <source>
        <dbReference type="Proteomes" id="UP001451303"/>
    </source>
</evidence>
<feature type="transmembrane region" description="Helical" evidence="6">
    <location>
        <begin position="537"/>
        <end position="555"/>
    </location>
</feature>
<keyword evidence="8" id="KW-1185">Reference proteome</keyword>
<evidence type="ECO:0000256" key="4">
    <source>
        <dbReference type="ARBA" id="ARBA00023136"/>
    </source>
</evidence>
<evidence type="ECO:0000256" key="6">
    <source>
        <dbReference type="SAM" id="Phobius"/>
    </source>
</evidence>
<keyword evidence="4 6" id="KW-0472">Membrane</keyword>
<dbReference type="Proteomes" id="UP001451303">
    <property type="component" value="Unassembled WGS sequence"/>
</dbReference>
<evidence type="ECO:0000256" key="5">
    <source>
        <dbReference type="SAM" id="MobiDB-lite"/>
    </source>
</evidence>
<evidence type="ECO:0000256" key="1">
    <source>
        <dbReference type="ARBA" id="ARBA00004141"/>
    </source>
</evidence>
<dbReference type="PANTHER" id="PTHR31794:SF2">
    <property type="entry name" value="AUXIN EFFLUX TRANSPORTER FAMILY PROTEIN (EUROFUNG)"/>
    <property type="match status" value="1"/>
</dbReference>
<evidence type="ECO:0000256" key="3">
    <source>
        <dbReference type="ARBA" id="ARBA00022989"/>
    </source>
</evidence>
<feature type="transmembrane region" description="Helical" evidence="6">
    <location>
        <begin position="576"/>
        <end position="595"/>
    </location>
</feature>
<feature type="transmembrane region" description="Helical" evidence="6">
    <location>
        <begin position="459"/>
        <end position="481"/>
    </location>
</feature>
<comment type="caution">
    <text evidence="7">The sequence shown here is derived from an EMBL/GenBank/DDBJ whole genome shotgun (WGS) entry which is preliminary data.</text>
</comment>
<reference evidence="7 8" key="1">
    <citation type="submission" date="2023-09" db="EMBL/GenBank/DDBJ databases">
        <title>Multi-omics analysis of a traditional fermented food reveals byproduct-associated fungal strains for waste-to-food upcycling.</title>
        <authorList>
            <consortium name="Lawrence Berkeley National Laboratory"/>
            <person name="Rekdal V.M."/>
            <person name="Villalobos-Escobedo J.M."/>
            <person name="Rodriguez-Valeron N."/>
            <person name="Garcia M.O."/>
            <person name="Vasquez D.P."/>
            <person name="Damayanti I."/>
            <person name="Sorensen P.M."/>
            <person name="Baidoo E.E."/>
            <person name="De Carvalho A.C."/>
            <person name="Riley R."/>
            <person name="Lipzen A."/>
            <person name="He G."/>
            <person name="Yan M."/>
            <person name="Haridas S."/>
            <person name="Daum C."/>
            <person name="Yoshinaga Y."/>
            <person name="Ng V."/>
            <person name="Grigoriev I.V."/>
            <person name="Munk R."/>
            <person name="Nuraida L."/>
            <person name="Wijaya C.H."/>
            <person name="Morales P.-C."/>
            <person name="Keasling J.D."/>
        </authorList>
    </citation>
    <scope>NUCLEOTIDE SEQUENCE [LARGE SCALE GENOMIC DNA]</scope>
    <source>
        <strain evidence="7 8">FGSC 2613</strain>
    </source>
</reference>
<proteinExistence type="predicted"/>
<feature type="compositionally biased region" description="Low complexity" evidence="5">
    <location>
        <begin position="311"/>
        <end position="320"/>
    </location>
</feature>